<dbReference type="EMBL" id="CP144747">
    <property type="protein sequence ID" value="WVZ66547.1"/>
    <property type="molecule type" value="Genomic_DNA"/>
</dbReference>
<reference evidence="1 2" key="1">
    <citation type="submission" date="2024-02" db="EMBL/GenBank/DDBJ databases">
        <title>High-quality chromosome-scale genome assembly of Pensacola bahiagrass (Paspalum notatum Flugge var. saurae).</title>
        <authorList>
            <person name="Vega J.M."/>
            <person name="Podio M."/>
            <person name="Orjuela J."/>
            <person name="Siena L.A."/>
            <person name="Pessino S.C."/>
            <person name="Combes M.C."/>
            <person name="Mariac C."/>
            <person name="Albertini E."/>
            <person name="Pupilli F."/>
            <person name="Ortiz J.P.A."/>
            <person name="Leblanc O."/>
        </authorList>
    </citation>
    <scope>NUCLEOTIDE SEQUENCE [LARGE SCALE GENOMIC DNA]</scope>
    <source>
        <strain evidence="1">R1</strain>
        <tissue evidence="1">Leaf</tissue>
    </source>
</reference>
<sequence length="80" mass="8928">MRPRLEEVNMTRNEYSTVEACGRWQAVDQWQCHGWSGGTQNCPTLVRNSATRSTMFLSMVPGECGDDGHLKPHMATSALT</sequence>
<accession>A0AAQ3T5H3</accession>
<proteinExistence type="predicted"/>
<evidence type="ECO:0000313" key="2">
    <source>
        <dbReference type="Proteomes" id="UP001341281"/>
    </source>
</evidence>
<protein>
    <submittedName>
        <fullName evidence="1">Uncharacterized protein</fullName>
    </submittedName>
</protein>
<dbReference type="AlphaFoldDB" id="A0AAQ3T5H3"/>
<dbReference type="Proteomes" id="UP001341281">
    <property type="component" value="Chromosome 03"/>
</dbReference>
<name>A0AAQ3T5H3_PASNO</name>
<organism evidence="1 2">
    <name type="scientific">Paspalum notatum var. saurae</name>
    <dbReference type="NCBI Taxonomy" id="547442"/>
    <lineage>
        <taxon>Eukaryota</taxon>
        <taxon>Viridiplantae</taxon>
        <taxon>Streptophyta</taxon>
        <taxon>Embryophyta</taxon>
        <taxon>Tracheophyta</taxon>
        <taxon>Spermatophyta</taxon>
        <taxon>Magnoliopsida</taxon>
        <taxon>Liliopsida</taxon>
        <taxon>Poales</taxon>
        <taxon>Poaceae</taxon>
        <taxon>PACMAD clade</taxon>
        <taxon>Panicoideae</taxon>
        <taxon>Andropogonodae</taxon>
        <taxon>Paspaleae</taxon>
        <taxon>Paspalinae</taxon>
        <taxon>Paspalum</taxon>
    </lineage>
</organism>
<evidence type="ECO:0000313" key="1">
    <source>
        <dbReference type="EMBL" id="WVZ66547.1"/>
    </source>
</evidence>
<gene>
    <name evidence="1" type="ORF">U9M48_015750</name>
</gene>
<keyword evidence="2" id="KW-1185">Reference proteome</keyword>